<dbReference type="EMBL" id="CP037867">
    <property type="protein sequence ID" value="QBM29631.1"/>
    <property type="molecule type" value="Genomic_DNA"/>
</dbReference>
<dbReference type="Pfam" id="PF06029">
    <property type="entry name" value="AlkA_N"/>
    <property type="match status" value="1"/>
</dbReference>
<name>A0A4P6X792_HYDPS</name>
<dbReference type="Gene3D" id="1.10.340.30">
    <property type="entry name" value="Hypothetical protein, domain 2"/>
    <property type="match status" value="1"/>
</dbReference>
<dbReference type="FunFam" id="3.40.10.10:FF:000001">
    <property type="entry name" value="DNA-3-methyladenine glycosylase 2"/>
    <property type="match status" value="1"/>
</dbReference>
<keyword evidence="15" id="KW-0326">Glycosidase</keyword>
<evidence type="ECO:0000256" key="13">
    <source>
        <dbReference type="ARBA" id="ARBA00023204"/>
    </source>
</evidence>
<keyword evidence="6" id="KW-0479">Metal-binding</keyword>
<dbReference type="GO" id="GO:0006285">
    <property type="term" value="P:base-excision repair, AP site formation"/>
    <property type="evidence" value="ECO:0007669"/>
    <property type="project" value="TreeGrafter"/>
</dbReference>
<keyword evidence="12" id="KW-0804">Transcription</keyword>
<dbReference type="Gene3D" id="3.30.310.20">
    <property type="entry name" value="DNA-3-methyladenine glycosylase AlkA, N-terminal domain"/>
    <property type="match status" value="1"/>
</dbReference>
<dbReference type="SUPFAM" id="SSF55945">
    <property type="entry name" value="TATA-box binding protein-like"/>
    <property type="match status" value="1"/>
</dbReference>
<dbReference type="Pfam" id="PF12833">
    <property type="entry name" value="HTH_18"/>
    <property type="match status" value="1"/>
</dbReference>
<dbReference type="RefSeq" id="WP_133157445.1">
    <property type="nucleotide sequence ID" value="NZ_CP037867.1"/>
</dbReference>
<proteinExistence type="predicted"/>
<evidence type="ECO:0000256" key="1">
    <source>
        <dbReference type="ARBA" id="ARBA00000086"/>
    </source>
</evidence>
<dbReference type="Proteomes" id="UP000293912">
    <property type="component" value="Chromosome"/>
</dbReference>
<dbReference type="KEGG" id="hpse:HPF_18185"/>
<evidence type="ECO:0000256" key="2">
    <source>
        <dbReference type="ARBA" id="ARBA00001947"/>
    </source>
</evidence>
<dbReference type="GO" id="GO:0032993">
    <property type="term" value="C:protein-DNA complex"/>
    <property type="evidence" value="ECO:0007669"/>
    <property type="project" value="TreeGrafter"/>
</dbReference>
<keyword evidence="5" id="KW-0808">Transferase</keyword>
<dbReference type="GO" id="GO:0032131">
    <property type="term" value="F:alkylated DNA binding"/>
    <property type="evidence" value="ECO:0007669"/>
    <property type="project" value="TreeGrafter"/>
</dbReference>
<evidence type="ECO:0000256" key="4">
    <source>
        <dbReference type="ARBA" id="ARBA00022603"/>
    </source>
</evidence>
<evidence type="ECO:0000256" key="3">
    <source>
        <dbReference type="ARBA" id="ARBA00012000"/>
    </source>
</evidence>
<dbReference type="Gene3D" id="1.10.10.60">
    <property type="entry name" value="Homeodomain-like"/>
    <property type="match status" value="2"/>
</dbReference>
<evidence type="ECO:0000256" key="11">
    <source>
        <dbReference type="ARBA" id="ARBA00023159"/>
    </source>
</evidence>
<dbReference type="EC" id="3.2.2.21" evidence="3"/>
<dbReference type="InterPro" id="IPR004026">
    <property type="entry name" value="Ada_DNA_repair_Zn-bd"/>
</dbReference>
<keyword evidence="7" id="KW-0227">DNA damage</keyword>
<keyword evidence="11" id="KW-0010">Activator</keyword>
<keyword evidence="8" id="KW-0862">Zinc</keyword>
<keyword evidence="13" id="KW-0234">DNA repair</keyword>
<feature type="domain" description="HTH araC/xylS-type" evidence="14">
    <location>
        <begin position="118"/>
        <end position="200"/>
    </location>
</feature>
<evidence type="ECO:0000256" key="10">
    <source>
        <dbReference type="ARBA" id="ARBA00023125"/>
    </source>
</evidence>
<dbReference type="PROSITE" id="PS01124">
    <property type="entry name" value="HTH_ARAC_FAMILY_2"/>
    <property type="match status" value="1"/>
</dbReference>
<dbReference type="SUPFAM" id="SSF48150">
    <property type="entry name" value="DNA-glycosylase"/>
    <property type="match status" value="1"/>
</dbReference>
<dbReference type="Gene3D" id="1.10.1670.10">
    <property type="entry name" value="Helix-hairpin-Helix base-excision DNA repair enzymes (C-terminal)"/>
    <property type="match status" value="1"/>
</dbReference>
<evidence type="ECO:0000256" key="5">
    <source>
        <dbReference type="ARBA" id="ARBA00022679"/>
    </source>
</evidence>
<gene>
    <name evidence="15" type="primary">alkA2</name>
    <name evidence="15" type="ORF">HPF_18185</name>
</gene>
<dbReference type="SMART" id="SM00342">
    <property type="entry name" value="HTH_ARAC"/>
    <property type="match status" value="1"/>
</dbReference>
<evidence type="ECO:0000256" key="7">
    <source>
        <dbReference type="ARBA" id="ARBA00022763"/>
    </source>
</evidence>
<organism evidence="15 16">
    <name type="scientific">Hydrogenophaga pseudoflava</name>
    <name type="common">Pseudomonas carboxydoflava</name>
    <dbReference type="NCBI Taxonomy" id="47421"/>
    <lineage>
        <taxon>Bacteria</taxon>
        <taxon>Pseudomonadati</taxon>
        <taxon>Pseudomonadota</taxon>
        <taxon>Betaproteobacteria</taxon>
        <taxon>Burkholderiales</taxon>
        <taxon>Comamonadaceae</taxon>
        <taxon>Hydrogenophaga</taxon>
    </lineage>
</organism>
<reference evidence="15 16" key="1">
    <citation type="submission" date="2019-03" db="EMBL/GenBank/DDBJ databases">
        <authorList>
            <person name="Sebastian G."/>
            <person name="Baumann P."/>
            <person name="Ruckert C."/>
            <person name="Kalinowski J."/>
            <person name="Nebel B."/>
            <person name="Takors R."/>
            <person name="Blombach B."/>
        </authorList>
    </citation>
    <scope>NUCLEOTIDE SEQUENCE [LARGE SCALE GENOMIC DNA]</scope>
    <source>
        <strain evidence="15 16">DSM 1084</strain>
    </source>
</reference>
<evidence type="ECO:0000256" key="9">
    <source>
        <dbReference type="ARBA" id="ARBA00023015"/>
    </source>
</evidence>
<dbReference type="PANTHER" id="PTHR43003:SF13">
    <property type="entry name" value="DNA-3-METHYLADENINE GLYCOSYLASE 2"/>
    <property type="match status" value="1"/>
</dbReference>
<dbReference type="GO" id="GO:0043565">
    <property type="term" value="F:sequence-specific DNA binding"/>
    <property type="evidence" value="ECO:0007669"/>
    <property type="project" value="InterPro"/>
</dbReference>
<evidence type="ECO:0000256" key="12">
    <source>
        <dbReference type="ARBA" id="ARBA00023163"/>
    </source>
</evidence>
<evidence type="ECO:0000313" key="15">
    <source>
        <dbReference type="EMBL" id="QBM29631.1"/>
    </source>
</evidence>
<dbReference type="SUPFAM" id="SSF46689">
    <property type="entry name" value="Homeodomain-like"/>
    <property type="match status" value="2"/>
</dbReference>
<dbReference type="CDD" id="cd00056">
    <property type="entry name" value="ENDO3c"/>
    <property type="match status" value="1"/>
</dbReference>
<sequence length="508" mass="56081">MPAMNRPAPLDADALYRALGARDARFDGRFFTGVTSTGIYCRPICRVRTPKRDNCQFFEHAAQAEQAGFRPCLRCRPELAPRDRHWSTEDAGDILIRQATALLDTPETWNTGANEPPLEQLAARLGVSGRHIRRLFENRLGVSPLQYLQTRRLLAAKQMLADTDLPVAQVALAAGFSSLRRFNDAFVGRYGLNPTQLRRSRSTDSPNAPRAPAEVRLSWRPPYRVQDVLRFFADRALPGLEAVDTVQENLVRTLRLSVRGTVACGWMLIRFLPDEHRIGLRVSEGLLPALPAVIDRVRAALDLDADPLAIDSVLHPDFPHSDGMRVPGTFDGFELAVRAVLGQQVTVAAARTLCGRLVDRLGTPLTDGPPGLQRLFPTPEALAEVEGQVLGEIGIVRQRQQAILALARAVADGHLVLDGRADPASTLKSLEALPGIGPWTAQYIAMRALRWPDAWPSGDVVLLQALGLRGLPAAAARREADRIARRWQPWRSYAVIRAWATPPMFPRS</sequence>
<dbReference type="InterPro" id="IPR003265">
    <property type="entry name" value="HhH-GPD_domain"/>
</dbReference>
<dbReference type="SUPFAM" id="SSF57884">
    <property type="entry name" value="Ada DNA repair protein, N-terminal domain (N-Ada 10)"/>
    <property type="match status" value="1"/>
</dbReference>
<dbReference type="GO" id="GO:0003700">
    <property type="term" value="F:DNA-binding transcription factor activity"/>
    <property type="evidence" value="ECO:0007669"/>
    <property type="project" value="InterPro"/>
</dbReference>
<dbReference type="InterPro" id="IPR023170">
    <property type="entry name" value="HhH_base_excis_C"/>
</dbReference>
<keyword evidence="10" id="KW-0238">DNA-binding</keyword>
<dbReference type="GO" id="GO:0043916">
    <property type="term" value="F:DNA-7-methylguanine glycosylase activity"/>
    <property type="evidence" value="ECO:0007669"/>
    <property type="project" value="TreeGrafter"/>
</dbReference>
<dbReference type="InterPro" id="IPR010316">
    <property type="entry name" value="AlkA_N"/>
</dbReference>
<dbReference type="InterPro" id="IPR009057">
    <property type="entry name" value="Homeodomain-like_sf"/>
</dbReference>
<dbReference type="InterPro" id="IPR011257">
    <property type="entry name" value="DNA_glycosylase"/>
</dbReference>
<keyword evidence="16" id="KW-1185">Reference proteome</keyword>
<comment type="catalytic activity">
    <reaction evidence="1">
        <text>Hydrolysis of alkylated DNA, releasing 3-methyladenine, 3-methylguanine, 7-methylguanine and 7-methyladenine.</text>
        <dbReference type="EC" id="3.2.2.21"/>
    </reaction>
</comment>
<dbReference type="GO" id="GO:0008168">
    <property type="term" value="F:methyltransferase activity"/>
    <property type="evidence" value="ECO:0007669"/>
    <property type="project" value="UniProtKB-KW"/>
</dbReference>
<dbReference type="Pfam" id="PF00730">
    <property type="entry name" value="HhH-GPD"/>
    <property type="match status" value="1"/>
</dbReference>
<dbReference type="SMART" id="SM00478">
    <property type="entry name" value="ENDO3c"/>
    <property type="match status" value="1"/>
</dbReference>
<dbReference type="GO" id="GO:0005737">
    <property type="term" value="C:cytoplasm"/>
    <property type="evidence" value="ECO:0007669"/>
    <property type="project" value="TreeGrafter"/>
</dbReference>
<dbReference type="PANTHER" id="PTHR43003">
    <property type="entry name" value="DNA-3-METHYLADENINE GLYCOSYLASE"/>
    <property type="match status" value="1"/>
</dbReference>
<keyword evidence="4" id="KW-0489">Methyltransferase</keyword>
<evidence type="ECO:0000256" key="6">
    <source>
        <dbReference type="ARBA" id="ARBA00022723"/>
    </source>
</evidence>
<dbReference type="GO" id="GO:0032259">
    <property type="term" value="P:methylation"/>
    <property type="evidence" value="ECO:0007669"/>
    <property type="project" value="UniProtKB-KW"/>
</dbReference>
<dbReference type="InterPro" id="IPR051912">
    <property type="entry name" value="Alkylbase_DNA_Glycosylase/TA"/>
</dbReference>
<keyword evidence="9" id="KW-0805">Transcription regulation</keyword>
<dbReference type="GO" id="GO:0008270">
    <property type="term" value="F:zinc ion binding"/>
    <property type="evidence" value="ECO:0007669"/>
    <property type="project" value="InterPro"/>
</dbReference>
<dbReference type="InterPro" id="IPR018060">
    <property type="entry name" value="HTH_AraC"/>
</dbReference>
<protein>
    <recommendedName>
        <fullName evidence="3">DNA-3-methyladenine glycosylase II</fullName>
        <ecNumber evidence="3">3.2.2.21</ecNumber>
    </recommendedName>
</protein>
<dbReference type="Gene3D" id="3.40.10.10">
    <property type="entry name" value="DNA Methylphosphotriester Repair Domain"/>
    <property type="match status" value="1"/>
</dbReference>
<dbReference type="SMART" id="SM01009">
    <property type="entry name" value="AlkA_N"/>
    <property type="match status" value="1"/>
</dbReference>
<accession>A0A4P6X792</accession>
<evidence type="ECO:0000259" key="14">
    <source>
        <dbReference type="PROSITE" id="PS01124"/>
    </source>
</evidence>
<dbReference type="AlphaFoldDB" id="A0A4P6X792"/>
<dbReference type="InterPro" id="IPR035451">
    <property type="entry name" value="Ada-like_dom_sf"/>
</dbReference>
<dbReference type="GO" id="GO:0006307">
    <property type="term" value="P:DNA alkylation repair"/>
    <property type="evidence" value="ECO:0007669"/>
    <property type="project" value="TreeGrafter"/>
</dbReference>
<evidence type="ECO:0000313" key="16">
    <source>
        <dbReference type="Proteomes" id="UP000293912"/>
    </source>
</evidence>
<dbReference type="InterPro" id="IPR037046">
    <property type="entry name" value="AlkA_N_sf"/>
</dbReference>
<keyword evidence="15" id="KW-0378">Hydrolase</keyword>
<dbReference type="GO" id="GO:0008725">
    <property type="term" value="F:DNA-3-methyladenine glycosylase activity"/>
    <property type="evidence" value="ECO:0007669"/>
    <property type="project" value="TreeGrafter"/>
</dbReference>
<evidence type="ECO:0000256" key="8">
    <source>
        <dbReference type="ARBA" id="ARBA00022833"/>
    </source>
</evidence>
<dbReference type="Pfam" id="PF02805">
    <property type="entry name" value="Ada_Zn_binding"/>
    <property type="match status" value="1"/>
</dbReference>
<comment type="cofactor">
    <cofactor evidence="2">
        <name>Zn(2+)</name>
        <dbReference type="ChEBI" id="CHEBI:29105"/>
    </cofactor>
</comment>